<dbReference type="AlphaFoldDB" id="A0A5A7PBV9"/>
<keyword evidence="1" id="KW-1133">Transmembrane helix</keyword>
<organism evidence="2 3">
    <name type="scientific">Striga asiatica</name>
    <name type="common">Asiatic witchweed</name>
    <name type="synonym">Buchnera asiatica</name>
    <dbReference type="NCBI Taxonomy" id="4170"/>
    <lineage>
        <taxon>Eukaryota</taxon>
        <taxon>Viridiplantae</taxon>
        <taxon>Streptophyta</taxon>
        <taxon>Embryophyta</taxon>
        <taxon>Tracheophyta</taxon>
        <taxon>Spermatophyta</taxon>
        <taxon>Magnoliopsida</taxon>
        <taxon>eudicotyledons</taxon>
        <taxon>Gunneridae</taxon>
        <taxon>Pentapetalae</taxon>
        <taxon>asterids</taxon>
        <taxon>lamiids</taxon>
        <taxon>Lamiales</taxon>
        <taxon>Orobanchaceae</taxon>
        <taxon>Buchnereae</taxon>
        <taxon>Striga</taxon>
    </lineage>
</organism>
<name>A0A5A7PBV9_STRAF</name>
<evidence type="ECO:0000313" key="3">
    <source>
        <dbReference type="Proteomes" id="UP000325081"/>
    </source>
</evidence>
<proteinExistence type="predicted"/>
<dbReference type="EMBL" id="BKCP01004339">
    <property type="protein sequence ID" value="GER30319.1"/>
    <property type="molecule type" value="Genomic_DNA"/>
</dbReference>
<keyword evidence="1" id="KW-0812">Transmembrane</keyword>
<comment type="caution">
    <text evidence="2">The sequence shown here is derived from an EMBL/GenBank/DDBJ whole genome shotgun (WGS) entry which is preliminary data.</text>
</comment>
<keyword evidence="1" id="KW-0472">Membrane</keyword>
<dbReference type="Proteomes" id="UP000325081">
    <property type="component" value="Unassembled WGS sequence"/>
</dbReference>
<protein>
    <submittedName>
        <fullName evidence="2">TetR family transcriptional regulator</fullName>
    </submittedName>
</protein>
<evidence type="ECO:0000256" key="1">
    <source>
        <dbReference type="SAM" id="Phobius"/>
    </source>
</evidence>
<feature type="transmembrane region" description="Helical" evidence="1">
    <location>
        <begin position="121"/>
        <end position="139"/>
    </location>
</feature>
<accession>A0A5A7PBV9</accession>
<sequence>MKMMMQKNQDLQLGKLIPRARVGPVAKWHEDAWIFGQELQNPSENTSCSIACRENNTDNIIGNLLVRQTLVILHEGPEQIVIALLHFSPYGYNIGEHFRQLFTSLHCLVEKRARQVNRHRVVTFFDLVIALLEILPSILPRLQGAKGNGLDVRDHGFDGLGHESAQNELSELGVIIPLMEKYRLFAEHSLFASRECGLEEMGF</sequence>
<keyword evidence="3" id="KW-1185">Reference proteome</keyword>
<reference evidence="3" key="1">
    <citation type="journal article" date="2019" name="Curr. Biol.">
        <title>Genome Sequence of Striga asiatica Provides Insight into the Evolution of Plant Parasitism.</title>
        <authorList>
            <person name="Yoshida S."/>
            <person name="Kim S."/>
            <person name="Wafula E.K."/>
            <person name="Tanskanen J."/>
            <person name="Kim Y.M."/>
            <person name="Honaas L."/>
            <person name="Yang Z."/>
            <person name="Spallek T."/>
            <person name="Conn C.E."/>
            <person name="Ichihashi Y."/>
            <person name="Cheong K."/>
            <person name="Cui S."/>
            <person name="Der J.P."/>
            <person name="Gundlach H."/>
            <person name="Jiao Y."/>
            <person name="Hori C."/>
            <person name="Ishida J.K."/>
            <person name="Kasahara H."/>
            <person name="Kiba T."/>
            <person name="Kim M.S."/>
            <person name="Koo N."/>
            <person name="Laohavisit A."/>
            <person name="Lee Y.H."/>
            <person name="Lumba S."/>
            <person name="McCourt P."/>
            <person name="Mortimer J.C."/>
            <person name="Mutuku J.M."/>
            <person name="Nomura T."/>
            <person name="Sasaki-Sekimoto Y."/>
            <person name="Seto Y."/>
            <person name="Wang Y."/>
            <person name="Wakatake T."/>
            <person name="Sakakibara H."/>
            <person name="Demura T."/>
            <person name="Yamaguchi S."/>
            <person name="Yoneyama K."/>
            <person name="Manabe R.I."/>
            <person name="Nelson D.C."/>
            <person name="Schulman A.H."/>
            <person name="Timko M.P."/>
            <person name="dePamphilis C.W."/>
            <person name="Choi D."/>
            <person name="Shirasu K."/>
        </authorList>
    </citation>
    <scope>NUCLEOTIDE SEQUENCE [LARGE SCALE GENOMIC DNA]</scope>
    <source>
        <strain evidence="3">cv. UVA1</strain>
    </source>
</reference>
<evidence type="ECO:0000313" key="2">
    <source>
        <dbReference type="EMBL" id="GER30319.1"/>
    </source>
</evidence>
<gene>
    <name evidence="2" type="ORF">STAS_06259</name>
</gene>